<reference evidence="1 2" key="1">
    <citation type="submission" date="2018-03" db="EMBL/GenBank/DDBJ databases">
        <title>Genomic Encyclopedia of Type Strains, Phase III (KMG-III): the genomes of soil and plant-associated and newly described type strains.</title>
        <authorList>
            <person name="Whitman W."/>
        </authorList>
    </citation>
    <scope>NUCLEOTIDE SEQUENCE [LARGE SCALE GENOMIC DNA]</scope>
    <source>
        <strain evidence="1 2">CGMCC 4.7104</strain>
    </source>
</reference>
<dbReference type="OrthoDB" id="3699454at2"/>
<gene>
    <name evidence="1" type="ORF">B0I32_1582</name>
</gene>
<dbReference type="RefSeq" id="WP_106253486.1">
    <property type="nucleotide sequence ID" value="NZ_JBFAIL010000087.1"/>
</dbReference>
<proteinExistence type="predicted"/>
<comment type="caution">
    <text evidence="1">The sequence shown here is derived from an EMBL/GenBank/DDBJ whole genome shotgun (WGS) entry which is preliminary data.</text>
</comment>
<dbReference type="EMBL" id="PVNG01000058">
    <property type="protein sequence ID" value="PRX43204.1"/>
    <property type="molecule type" value="Genomic_DNA"/>
</dbReference>
<name>A0A2T0LK77_9ACTN</name>
<accession>A0A2T0LK77</accession>
<dbReference type="Proteomes" id="UP000238312">
    <property type="component" value="Unassembled WGS sequence"/>
</dbReference>
<keyword evidence="2" id="KW-1185">Reference proteome</keyword>
<evidence type="ECO:0000313" key="1">
    <source>
        <dbReference type="EMBL" id="PRX43204.1"/>
    </source>
</evidence>
<protein>
    <recommendedName>
        <fullName evidence="3">DDE superfamily endonuclease</fullName>
    </recommendedName>
</protein>
<dbReference type="AlphaFoldDB" id="A0A2T0LK77"/>
<evidence type="ECO:0000313" key="2">
    <source>
        <dbReference type="Proteomes" id="UP000238312"/>
    </source>
</evidence>
<organism evidence="1 2">
    <name type="scientific">Nonomuraea fuscirosea</name>
    <dbReference type="NCBI Taxonomy" id="1291556"/>
    <lineage>
        <taxon>Bacteria</taxon>
        <taxon>Bacillati</taxon>
        <taxon>Actinomycetota</taxon>
        <taxon>Actinomycetes</taxon>
        <taxon>Streptosporangiales</taxon>
        <taxon>Streptosporangiaceae</taxon>
        <taxon>Nonomuraea</taxon>
    </lineage>
</organism>
<sequence length="71" mass="7651">MLDGLIHTDRSHFASKHRAHGMNVQVIASPDGIVRWTSGALPDSLIPERRPDPGILRALDDAGIVTLADKA</sequence>
<evidence type="ECO:0008006" key="3">
    <source>
        <dbReference type="Google" id="ProtNLM"/>
    </source>
</evidence>